<comment type="subcellular location">
    <subcellularLocation>
        <location evidence="2">Endoplasmic reticulum membrane</location>
        <topology evidence="2">Multi-pass membrane protein</topology>
    </subcellularLocation>
</comment>
<feature type="transmembrane region" description="Helical" evidence="9">
    <location>
        <begin position="266"/>
        <end position="291"/>
    </location>
</feature>
<reference evidence="12" key="1">
    <citation type="journal article" date="2017" name="Nat. Microbiol.">
        <title>Global analysis of biosynthetic gene clusters reveals vast potential of secondary metabolite production in Penicillium species.</title>
        <authorList>
            <person name="Nielsen J.C."/>
            <person name="Grijseels S."/>
            <person name="Prigent S."/>
            <person name="Ji B."/>
            <person name="Dainat J."/>
            <person name="Nielsen K.F."/>
            <person name="Frisvad J.C."/>
            <person name="Workman M."/>
            <person name="Nielsen J."/>
        </authorList>
    </citation>
    <scope>NUCLEOTIDE SEQUENCE [LARGE SCALE GENOMIC DNA]</scope>
    <source>
        <strain evidence="12">IBT 11843</strain>
    </source>
</reference>
<feature type="transmembrane region" description="Helical" evidence="9">
    <location>
        <begin position="297"/>
        <end position="318"/>
    </location>
</feature>
<comment type="function">
    <text evidence="1">Involved in the import of GDP-mannose from the cytoplasm into the Golgi lumen.</text>
</comment>
<dbReference type="OMA" id="IWICLSS"/>
<evidence type="ECO:0000256" key="2">
    <source>
        <dbReference type="ARBA" id="ARBA00004477"/>
    </source>
</evidence>
<name>A0A1V6PCL3_PENDC</name>
<keyword evidence="8 9" id="KW-0472">Membrane</keyword>
<dbReference type="PANTHER" id="PTHR11132">
    <property type="entry name" value="SOLUTE CARRIER FAMILY 35"/>
    <property type="match status" value="1"/>
</dbReference>
<dbReference type="OrthoDB" id="6418713at2759"/>
<organism evidence="11 12">
    <name type="scientific">Penicillium decumbens</name>
    <dbReference type="NCBI Taxonomy" id="69771"/>
    <lineage>
        <taxon>Eukaryota</taxon>
        <taxon>Fungi</taxon>
        <taxon>Dikarya</taxon>
        <taxon>Ascomycota</taxon>
        <taxon>Pezizomycotina</taxon>
        <taxon>Eurotiomycetes</taxon>
        <taxon>Eurotiomycetidae</taxon>
        <taxon>Eurotiales</taxon>
        <taxon>Aspergillaceae</taxon>
        <taxon>Penicillium</taxon>
    </lineage>
</organism>
<gene>
    <name evidence="11" type="ORF">PENDEC_c009G01572</name>
</gene>
<dbReference type="InterPro" id="IPR050186">
    <property type="entry name" value="TPT_transporter"/>
</dbReference>
<evidence type="ECO:0000256" key="3">
    <source>
        <dbReference type="ARBA" id="ARBA00010425"/>
    </source>
</evidence>
<proteinExistence type="inferred from homology"/>
<keyword evidence="7 9" id="KW-1133">Transmembrane helix</keyword>
<dbReference type="EMBL" id="MDYL01000009">
    <property type="protein sequence ID" value="OQD74819.1"/>
    <property type="molecule type" value="Genomic_DNA"/>
</dbReference>
<evidence type="ECO:0000256" key="8">
    <source>
        <dbReference type="ARBA" id="ARBA00023136"/>
    </source>
</evidence>
<dbReference type="GO" id="GO:0005789">
    <property type="term" value="C:endoplasmic reticulum membrane"/>
    <property type="evidence" value="ECO:0007669"/>
    <property type="project" value="UniProtKB-SubCell"/>
</dbReference>
<evidence type="ECO:0000256" key="7">
    <source>
        <dbReference type="ARBA" id="ARBA00022989"/>
    </source>
</evidence>
<sequence length="397" mass="43130">MALVSPFFPFNNLTHSHSFTVLHSTMANGRSSQDERKLESGGSAPASSGLHPAFYIALWIALSSSVILFNKWVLASAQFNFPLFLTTWHMVFATAMTQILARCTNILDSRHKVPMNPATYTRAIVPIGIMFSLSLICGNLAYLYLSVSFIQMLKATNAVVTLFATWAFGIAPPNYKTLGNVGIIVVGVVIASFGEIKFDMLGFLIQVGGIIFEALRLVMVQRLLSSAEFKMDPLVSLYYYAPACAVTNGVVTLFTDLPRMTMNDIYSLGIMTLIANALVAFLLNASVVLLIGKTSAVVLTMAGILKDILLVCASMMIFHDPVTAQQFFGYSIALGGLVYYKLGAEKMQTLATDVKLQVGEYRRNNPARAKFIAVGGALTIILLVLYTGAPTANKLTN</sequence>
<evidence type="ECO:0000313" key="12">
    <source>
        <dbReference type="Proteomes" id="UP000191522"/>
    </source>
</evidence>
<protein>
    <recommendedName>
        <fullName evidence="10">Sugar phosphate transporter domain-containing protein</fullName>
    </recommendedName>
</protein>
<evidence type="ECO:0000256" key="9">
    <source>
        <dbReference type="SAM" id="Phobius"/>
    </source>
</evidence>
<dbReference type="Proteomes" id="UP000191522">
    <property type="component" value="Unassembled WGS sequence"/>
</dbReference>
<keyword evidence="6" id="KW-0256">Endoplasmic reticulum</keyword>
<feature type="transmembrane region" description="Helical" evidence="9">
    <location>
        <begin position="371"/>
        <end position="389"/>
    </location>
</feature>
<evidence type="ECO:0000259" key="10">
    <source>
        <dbReference type="Pfam" id="PF03151"/>
    </source>
</evidence>
<keyword evidence="5 9" id="KW-0812">Transmembrane</keyword>
<comment type="subunit">
    <text evidence="4">Homooligomer.</text>
</comment>
<dbReference type="AlphaFoldDB" id="A0A1V6PCL3"/>
<evidence type="ECO:0000256" key="6">
    <source>
        <dbReference type="ARBA" id="ARBA00022824"/>
    </source>
</evidence>
<feature type="transmembrane region" description="Helical" evidence="9">
    <location>
        <begin position="177"/>
        <end position="194"/>
    </location>
</feature>
<accession>A0A1V6PCL3</accession>
<feature type="domain" description="Sugar phosphate transporter" evidence="10">
    <location>
        <begin position="53"/>
        <end position="340"/>
    </location>
</feature>
<evidence type="ECO:0000313" key="11">
    <source>
        <dbReference type="EMBL" id="OQD74819.1"/>
    </source>
</evidence>
<evidence type="ECO:0000256" key="1">
    <source>
        <dbReference type="ARBA" id="ARBA00003420"/>
    </source>
</evidence>
<keyword evidence="12" id="KW-1185">Reference proteome</keyword>
<dbReference type="InterPro" id="IPR004853">
    <property type="entry name" value="Sugar_P_trans_dom"/>
</dbReference>
<feature type="transmembrane region" description="Helical" evidence="9">
    <location>
        <begin position="53"/>
        <end position="74"/>
    </location>
</feature>
<feature type="transmembrane region" description="Helical" evidence="9">
    <location>
        <begin position="236"/>
        <end position="254"/>
    </location>
</feature>
<evidence type="ECO:0000256" key="4">
    <source>
        <dbReference type="ARBA" id="ARBA00011182"/>
    </source>
</evidence>
<comment type="similarity">
    <text evidence="3">Belongs to the TPT transporter family. SLC35D subfamily.</text>
</comment>
<feature type="transmembrane region" description="Helical" evidence="9">
    <location>
        <begin position="120"/>
        <end position="145"/>
    </location>
</feature>
<feature type="transmembrane region" description="Helical" evidence="9">
    <location>
        <begin position="81"/>
        <end position="100"/>
    </location>
</feature>
<dbReference type="Pfam" id="PF03151">
    <property type="entry name" value="TPT"/>
    <property type="match status" value="1"/>
</dbReference>
<comment type="caution">
    <text evidence="11">The sequence shown here is derived from an EMBL/GenBank/DDBJ whole genome shotgun (WGS) entry which is preliminary data.</text>
</comment>
<evidence type="ECO:0000256" key="5">
    <source>
        <dbReference type="ARBA" id="ARBA00022692"/>
    </source>
</evidence>
<feature type="transmembrane region" description="Helical" evidence="9">
    <location>
        <begin position="201"/>
        <end position="224"/>
    </location>
</feature>